<sequence length="252" mass="28091">MFYVIISENRQFEEAADLICTECGRLGVQTSVLTLNNLEIESVGRGDRLFFLSNDRCVASLACYAVVSGARVLNCRYLKEGWTKIDVQLWLPEISVPAPQVVARSGSGIDFDGVRFPVFVKTNGHVGKVFRAEDRAEMERAVCDLSDEGGWYAEEAIDGHGRKMVKAYWVSSRSFGRDGSELPGTRIPGLMDRIGDVFSLDTFSADFFTDGDRAWCFDVNPAPAHFWSADVRTALARHVSDMSAFDRSFRDT</sequence>
<dbReference type="EMBL" id="MGFG01000002">
    <property type="protein sequence ID" value="OGM01636.1"/>
    <property type="molecule type" value="Genomic_DNA"/>
</dbReference>
<gene>
    <name evidence="1" type="ORF">A2480_00300</name>
</gene>
<evidence type="ECO:0008006" key="3">
    <source>
        <dbReference type="Google" id="ProtNLM"/>
    </source>
</evidence>
<proteinExistence type="predicted"/>
<comment type="caution">
    <text evidence="1">The sequence shown here is derived from an EMBL/GenBank/DDBJ whole genome shotgun (WGS) entry which is preliminary data.</text>
</comment>
<protein>
    <recommendedName>
        <fullName evidence="3">ATP-grasp domain-containing protein</fullName>
    </recommendedName>
</protein>
<dbReference type="Proteomes" id="UP000176988">
    <property type="component" value="Unassembled WGS sequence"/>
</dbReference>
<name>A0A1F7WFL9_9BACT</name>
<reference evidence="1 2" key="1">
    <citation type="journal article" date="2016" name="Nat. Commun.">
        <title>Thousands of microbial genomes shed light on interconnected biogeochemical processes in an aquifer system.</title>
        <authorList>
            <person name="Anantharaman K."/>
            <person name="Brown C.T."/>
            <person name="Hug L.A."/>
            <person name="Sharon I."/>
            <person name="Castelle C.J."/>
            <person name="Probst A.J."/>
            <person name="Thomas B.C."/>
            <person name="Singh A."/>
            <person name="Wilkins M.J."/>
            <person name="Karaoz U."/>
            <person name="Brodie E.L."/>
            <person name="Williams K.H."/>
            <person name="Hubbard S.S."/>
            <person name="Banfield J.F."/>
        </authorList>
    </citation>
    <scope>NUCLEOTIDE SEQUENCE [LARGE SCALE GENOMIC DNA]</scope>
</reference>
<accession>A0A1F7WFL9</accession>
<organism evidence="1 2">
    <name type="scientific">Candidatus Uhrbacteria bacterium RIFOXYC2_FULL_47_19</name>
    <dbReference type="NCBI Taxonomy" id="1802424"/>
    <lineage>
        <taxon>Bacteria</taxon>
        <taxon>Candidatus Uhriibacteriota</taxon>
    </lineage>
</organism>
<evidence type="ECO:0000313" key="1">
    <source>
        <dbReference type="EMBL" id="OGM01636.1"/>
    </source>
</evidence>
<dbReference type="AlphaFoldDB" id="A0A1F7WFL9"/>
<dbReference type="SUPFAM" id="SSF56059">
    <property type="entry name" value="Glutathione synthetase ATP-binding domain-like"/>
    <property type="match status" value="1"/>
</dbReference>
<evidence type="ECO:0000313" key="2">
    <source>
        <dbReference type="Proteomes" id="UP000176988"/>
    </source>
</evidence>